<dbReference type="EMBL" id="PVLV01000494">
    <property type="protein sequence ID" value="PRH76472.1"/>
    <property type="molecule type" value="Genomic_DNA"/>
</dbReference>
<organism evidence="3 4">
    <name type="scientific">Streptomyces solincola</name>
    <dbReference type="NCBI Taxonomy" id="2100817"/>
    <lineage>
        <taxon>Bacteria</taxon>
        <taxon>Bacillati</taxon>
        <taxon>Actinomycetota</taxon>
        <taxon>Actinomycetes</taxon>
        <taxon>Kitasatosporales</taxon>
        <taxon>Streptomycetaceae</taxon>
        <taxon>Streptomyces</taxon>
    </lineage>
</organism>
<sequence>MSQQEEAGRAADGAGGVGDRLKDELRQYLEARAERAVGSLGERLGEATKRLGDPESSLGSVAGALGKGGQALSEDKSPRQAVAKAAFSHVKDTVKDKVSGVFGGGKKGGKGETRGKSVVVIEDVDVGVPVRQAYDQWTQFQQFGRFAKGVVNVEQSDETTSQWQVKVAKSNRTWKASVVEQIPDERIVWSSEGAKGTTKGAVTFHPLGDNLTKVLLVLEYFPKGLFEKTGNIWRAQGRRARLDLKLYRKFVTMQGEPAEGWRGEIRDGEVVRSHEDAEAEEQEQEQSDQDQEDQGYEDDEGDEGEYDDEEPSDEEAAEDDEYEDEDGDDGAYEDEADEDYDDEEDGDYDEEAEEDQEDEDEEDRGPRRRTAGSRR</sequence>
<dbReference type="CDD" id="cd07817">
    <property type="entry name" value="SRPBCC_8"/>
    <property type="match status" value="1"/>
</dbReference>
<feature type="compositionally biased region" description="Acidic residues" evidence="1">
    <location>
        <begin position="277"/>
        <end position="363"/>
    </location>
</feature>
<dbReference type="PANTHER" id="PTHR33824">
    <property type="entry name" value="POLYKETIDE CYCLASE/DEHYDRASE AND LIPID TRANSPORT SUPERFAMILY PROTEIN"/>
    <property type="match status" value="1"/>
</dbReference>
<keyword evidence="4" id="KW-1185">Reference proteome</keyword>
<dbReference type="Proteomes" id="UP000239322">
    <property type="component" value="Unassembled WGS sequence"/>
</dbReference>
<evidence type="ECO:0000313" key="4">
    <source>
        <dbReference type="Proteomes" id="UP000239322"/>
    </source>
</evidence>
<evidence type="ECO:0000256" key="1">
    <source>
        <dbReference type="SAM" id="MobiDB-lite"/>
    </source>
</evidence>
<dbReference type="Gene3D" id="3.30.530.20">
    <property type="match status" value="1"/>
</dbReference>
<dbReference type="InterPro" id="IPR005031">
    <property type="entry name" value="COQ10_START"/>
</dbReference>
<evidence type="ECO:0000313" key="3">
    <source>
        <dbReference type="EMBL" id="PRH76472.1"/>
    </source>
</evidence>
<proteinExistence type="predicted"/>
<dbReference type="AlphaFoldDB" id="A0A2S9PQ04"/>
<feature type="domain" description="Coenzyme Q-binding protein COQ10 START" evidence="2">
    <location>
        <begin position="126"/>
        <end position="244"/>
    </location>
</feature>
<dbReference type="PANTHER" id="PTHR33824:SF7">
    <property type="entry name" value="POLYKETIDE CYCLASE_DEHYDRASE AND LIPID TRANSPORT SUPERFAMILY PROTEIN"/>
    <property type="match status" value="1"/>
</dbReference>
<dbReference type="SUPFAM" id="SSF55961">
    <property type="entry name" value="Bet v1-like"/>
    <property type="match status" value="1"/>
</dbReference>
<dbReference type="RefSeq" id="WP_105871217.1">
    <property type="nucleotide sequence ID" value="NZ_PVLV01000494.1"/>
</dbReference>
<protein>
    <submittedName>
        <fullName evidence="3">Cyclase</fullName>
    </submittedName>
</protein>
<dbReference type="OrthoDB" id="3695445at2"/>
<name>A0A2S9PQ04_9ACTN</name>
<feature type="compositionally biased region" description="Basic residues" evidence="1">
    <location>
        <begin position="366"/>
        <end position="375"/>
    </location>
</feature>
<gene>
    <name evidence="3" type="ORF">C6N75_25405</name>
</gene>
<reference evidence="3 4" key="1">
    <citation type="submission" date="2018-03" db="EMBL/GenBank/DDBJ databases">
        <title>Novel Streptomyces sp. from soil.</title>
        <authorList>
            <person name="Tan G.Y.A."/>
            <person name="Lee Z.Y."/>
        </authorList>
    </citation>
    <scope>NUCLEOTIDE SEQUENCE [LARGE SCALE GENOMIC DNA]</scope>
    <source>
        <strain evidence="3 4">ST5x</strain>
    </source>
</reference>
<dbReference type="InterPro" id="IPR047137">
    <property type="entry name" value="ORF3"/>
</dbReference>
<accession>A0A2S9PQ04</accession>
<feature type="region of interest" description="Disordered" evidence="1">
    <location>
        <begin position="260"/>
        <end position="375"/>
    </location>
</feature>
<dbReference type="Pfam" id="PF03364">
    <property type="entry name" value="Polyketide_cyc"/>
    <property type="match status" value="1"/>
</dbReference>
<dbReference type="InterPro" id="IPR023393">
    <property type="entry name" value="START-like_dom_sf"/>
</dbReference>
<comment type="caution">
    <text evidence="3">The sequence shown here is derived from an EMBL/GenBank/DDBJ whole genome shotgun (WGS) entry which is preliminary data.</text>
</comment>
<feature type="compositionally biased region" description="Basic and acidic residues" evidence="1">
    <location>
        <begin position="260"/>
        <end position="276"/>
    </location>
</feature>
<feature type="compositionally biased region" description="Basic and acidic residues" evidence="1">
    <location>
        <begin position="43"/>
        <end position="53"/>
    </location>
</feature>
<evidence type="ECO:0000259" key="2">
    <source>
        <dbReference type="Pfam" id="PF03364"/>
    </source>
</evidence>
<feature type="region of interest" description="Disordered" evidence="1">
    <location>
        <begin position="39"/>
        <end position="77"/>
    </location>
</feature>